<evidence type="ECO:0000259" key="1">
    <source>
        <dbReference type="PROSITE" id="PS50925"/>
    </source>
</evidence>
<dbReference type="InterPro" id="IPR007024">
    <property type="entry name" value="BLUF_domain"/>
</dbReference>
<dbReference type="RefSeq" id="WP_263712304.1">
    <property type="nucleotide sequence ID" value="NZ_JAOWKX010000004.1"/>
</dbReference>
<dbReference type="Gene3D" id="3.30.70.100">
    <property type="match status" value="1"/>
</dbReference>
<sequence length="154" mass="17741">MSNPLRQLVYVSHETSDNDESSLLQLLQTCRDRNASLQITGFLIYCDGNFFQIIEGPADNLPVVWNAIQKDARHSGVTLLLERPIEHRAFASWEMAFEHYQSEVAITEQGYNRFLSRQTGDDIRWLSLQQQDSDIARMITQFKQNCLGSMDLDI</sequence>
<feature type="domain" description="BLUF" evidence="1">
    <location>
        <begin position="5"/>
        <end position="96"/>
    </location>
</feature>
<proteinExistence type="predicted"/>
<dbReference type="Pfam" id="PF04940">
    <property type="entry name" value="BLUF"/>
    <property type="match status" value="1"/>
</dbReference>
<evidence type="ECO:0000313" key="3">
    <source>
        <dbReference type="Proteomes" id="UP001652504"/>
    </source>
</evidence>
<comment type="caution">
    <text evidence="2">The sequence shown here is derived from an EMBL/GenBank/DDBJ whole genome shotgun (WGS) entry which is preliminary data.</text>
</comment>
<dbReference type="SUPFAM" id="SSF54975">
    <property type="entry name" value="Acylphosphatase/BLUF domain-like"/>
    <property type="match status" value="1"/>
</dbReference>
<gene>
    <name evidence="2" type="ORF">OE749_09950</name>
</gene>
<name>A0ABT3A8N9_9ALTE</name>
<dbReference type="InterPro" id="IPR036046">
    <property type="entry name" value="Acylphosphatase-like_dom_sf"/>
</dbReference>
<dbReference type="PROSITE" id="PS50925">
    <property type="entry name" value="BLUF"/>
    <property type="match status" value="1"/>
</dbReference>
<organism evidence="2 3">
    <name type="scientific">Fluctibacter corallii</name>
    <dbReference type="NCBI Taxonomy" id="2984329"/>
    <lineage>
        <taxon>Bacteria</taxon>
        <taxon>Pseudomonadati</taxon>
        <taxon>Pseudomonadota</taxon>
        <taxon>Gammaproteobacteria</taxon>
        <taxon>Alteromonadales</taxon>
        <taxon>Alteromonadaceae</taxon>
        <taxon>Fluctibacter</taxon>
    </lineage>
</organism>
<accession>A0ABT3A8N9</accession>
<reference evidence="2 3" key="1">
    <citation type="submission" date="2022-10" db="EMBL/GenBank/DDBJ databases">
        <title>Aestuariibacter sp. AA17 isolated from Montipora capitata coral fragment.</title>
        <authorList>
            <person name="Emsley S.A."/>
            <person name="Pfannmuller K.M."/>
            <person name="Loughran R.M."/>
            <person name="Shlafstein M."/>
            <person name="Papke E."/>
            <person name="Saw J.H."/>
            <person name="Ushijima B."/>
            <person name="Videau P."/>
        </authorList>
    </citation>
    <scope>NUCLEOTIDE SEQUENCE [LARGE SCALE GENOMIC DNA]</scope>
    <source>
        <strain evidence="2 3">AA17</strain>
    </source>
</reference>
<dbReference type="Proteomes" id="UP001652504">
    <property type="component" value="Unassembled WGS sequence"/>
</dbReference>
<keyword evidence="3" id="KW-1185">Reference proteome</keyword>
<protein>
    <submittedName>
        <fullName evidence="2">BLUF domain-containing protein</fullName>
    </submittedName>
</protein>
<evidence type="ECO:0000313" key="2">
    <source>
        <dbReference type="EMBL" id="MCV2885019.1"/>
    </source>
</evidence>
<dbReference type="SMART" id="SM01034">
    <property type="entry name" value="BLUF"/>
    <property type="match status" value="1"/>
</dbReference>
<dbReference type="EMBL" id="JAOWKX010000004">
    <property type="protein sequence ID" value="MCV2885019.1"/>
    <property type="molecule type" value="Genomic_DNA"/>
</dbReference>